<dbReference type="Pfam" id="PF04892">
    <property type="entry name" value="VanZ"/>
    <property type="match status" value="1"/>
</dbReference>
<evidence type="ECO:0000313" key="3">
    <source>
        <dbReference type="EMBL" id="SDM86044.1"/>
    </source>
</evidence>
<dbReference type="EMBL" id="FNHB01000008">
    <property type="protein sequence ID" value="SDM86044.1"/>
    <property type="molecule type" value="Genomic_DNA"/>
</dbReference>
<dbReference type="RefSeq" id="WP_092074261.1">
    <property type="nucleotide sequence ID" value="NZ_FNHB01000008.1"/>
</dbReference>
<keyword evidence="1" id="KW-1133">Transmembrane helix</keyword>
<gene>
    <name evidence="3" type="ORF">SAMN04488502_10838</name>
</gene>
<proteinExistence type="predicted"/>
<reference evidence="3 4" key="1">
    <citation type="submission" date="2016-10" db="EMBL/GenBank/DDBJ databases">
        <authorList>
            <person name="de Groot N.N."/>
        </authorList>
    </citation>
    <scope>NUCLEOTIDE SEQUENCE [LARGE SCALE GENOMIC DNA]</scope>
    <source>
        <strain evidence="3 4">DSM 1736</strain>
    </source>
</reference>
<feature type="domain" description="VanZ-like" evidence="2">
    <location>
        <begin position="6"/>
        <end position="136"/>
    </location>
</feature>
<dbReference type="NCBIfam" id="NF037970">
    <property type="entry name" value="vanZ_1"/>
    <property type="match status" value="1"/>
</dbReference>
<dbReference type="AlphaFoldDB" id="A0A1G9WND5"/>
<name>A0A1G9WND5_9FIRM</name>
<sequence>MRLLLVLLVLLIMSTIFYFSSIPDLHFIDHEALPAWLKSWINQYSLKLGGEGFFSYTLSLHPDFILHKLGHIALYGLLGSCLFLATNRSVGWSVFLTIIFAVSDELHQGYVPGRSSRFGDVALDVAAAVLSILLIRKLRQK</sequence>
<dbReference type="STRING" id="146817.SAMN04488502_10838"/>
<feature type="transmembrane region" description="Helical" evidence="1">
    <location>
        <begin position="64"/>
        <end position="85"/>
    </location>
</feature>
<keyword evidence="4" id="KW-1185">Reference proteome</keyword>
<keyword evidence="1" id="KW-0812">Transmembrane</keyword>
<dbReference type="OrthoDB" id="291892at2"/>
<dbReference type="Proteomes" id="UP000214880">
    <property type="component" value="Unassembled WGS sequence"/>
</dbReference>
<dbReference type="InterPro" id="IPR006976">
    <property type="entry name" value="VanZ-like"/>
</dbReference>
<accession>A0A1G9WND5</accession>
<evidence type="ECO:0000259" key="2">
    <source>
        <dbReference type="Pfam" id="PF04892"/>
    </source>
</evidence>
<keyword evidence="1" id="KW-0472">Membrane</keyword>
<organism evidence="3 4">
    <name type="scientific">Dendrosporobacter quercicolus</name>
    <dbReference type="NCBI Taxonomy" id="146817"/>
    <lineage>
        <taxon>Bacteria</taxon>
        <taxon>Bacillati</taxon>
        <taxon>Bacillota</taxon>
        <taxon>Negativicutes</taxon>
        <taxon>Selenomonadales</taxon>
        <taxon>Sporomusaceae</taxon>
        <taxon>Dendrosporobacter</taxon>
    </lineage>
</organism>
<protein>
    <submittedName>
        <fullName evidence="3">VanZ like family protein</fullName>
    </submittedName>
</protein>
<evidence type="ECO:0000313" key="4">
    <source>
        <dbReference type="Proteomes" id="UP000214880"/>
    </source>
</evidence>
<evidence type="ECO:0000256" key="1">
    <source>
        <dbReference type="SAM" id="Phobius"/>
    </source>
</evidence>